<gene>
    <name evidence="1" type="primary">Tf2-9_30</name>
    <name evidence="1" type="ORF">TNIN_378211</name>
</gene>
<keyword evidence="2" id="KW-1185">Reference proteome</keyword>
<evidence type="ECO:0000313" key="2">
    <source>
        <dbReference type="Proteomes" id="UP000886998"/>
    </source>
</evidence>
<dbReference type="AlphaFoldDB" id="A0A8X6XWA6"/>
<accession>A0A8X6XWA6</accession>
<dbReference type="EMBL" id="BMAV01012891">
    <property type="protein sequence ID" value="GFY59937.1"/>
    <property type="molecule type" value="Genomic_DNA"/>
</dbReference>
<comment type="caution">
    <text evidence="1">The sequence shown here is derived from an EMBL/GenBank/DDBJ whole genome shotgun (WGS) entry which is preliminary data.</text>
</comment>
<evidence type="ECO:0000313" key="1">
    <source>
        <dbReference type="EMBL" id="GFY59937.1"/>
    </source>
</evidence>
<dbReference type="OrthoDB" id="6431001at2759"/>
<organism evidence="1 2">
    <name type="scientific">Trichonephila inaurata madagascariensis</name>
    <dbReference type="NCBI Taxonomy" id="2747483"/>
    <lineage>
        <taxon>Eukaryota</taxon>
        <taxon>Metazoa</taxon>
        <taxon>Ecdysozoa</taxon>
        <taxon>Arthropoda</taxon>
        <taxon>Chelicerata</taxon>
        <taxon>Arachnida</taxon>
        <taxon>Araneae</taxon>
        <taxon>Araneomorphae</taxon>
        <taxon>Entelegynae</taxon>
        <taxon>Araneoidea</taxon>
        <taxon>Nephilidae</taxon>
        <taxon>Trichonephila</taxon>
        <taxon>Trichonephila inaurata</taxon>
    </lineage>
</organism>
<protein>
    <submittedName>
        <fullName evidence="1">Transposon Tf2-9 polyprotein</fullName>
    </submittedName>
</protein>
<dbReference type="Proteomes" id="UP000886998">
    <property type="component" value="Unassembled WGS sequence"/>
</dbReference>
<reference evidence="1" key="1">
    <citation type="submission" date="2020-08" db="EMBL/GenBank/DDBJ databases">
        <title>Multicomponent nature underlies the extraordinary mechanical properties of spider dragline silk.</title>
        <authorList>
            <person name="Kono N."/>
            <person name="Nakamura H."/>
            <person name="Mori M."/>
            <person name="Yoshida Y."/>
            <person name="Ohtoshi R."/>
            <person name="Malay A.D."/>
            <person name="Moran D.A.P."/>
            <person name="Tomita M."/>
            <person name="Numata K."/>
            <person name="Arakawa K."/>
        </authorList>
    </citation>
    <scope>NUCLEOTIDE SEQUENCE</scope>
</reference>
<proteinExistence type="predicted"/>
<sequence>MKVQKLSTFLQQYRKAPNVIATHNPAMLFPKRDIRTRIDLPDMKTKIQDRIRKDKFEFRDRKFDVRDRMVVRVYRAANTKWKFGTIVNQDGAYSTILSMFKEPW</sequence>
<name>A0A8X6XWA6_9ARAC</name>